<dbReference type="InterPro" id="IPR036365">
    <property type="entry name" value="PGBD-like_sf"/>
</dbReference>
<comment type="caution">
    <text evidence="2">The sequence shown here is derived from an EMBL/GenBank/DDBJ whole genome shotgun (WGS) entry which is preliminary data.</text>
</comment>
<gene>
    <name evidence="2" type="ORF">A2908_01600</name>
</gene>
<dbReference type="EMBL" id="MHPA01000025">
    <property type="protein sequence ID" value="OGZ72548.1"/>
    <property type="molecule type" value="Genomic_DNA"/>
</dbReference>
<proteinExistence type="predicted"/>
<feature type="signal peptide" evidence="1">
    <location>
        <begin position="1"/>
        <end position="27"/>
    </location>
</feature>
<dbReference type="InterPro" id="IPR036366">
    <property type="entry name" value="PGBDSf"/>
</dbReference>
<sequence>MNIKKTIITATVALTMVAMVAPMAASADTLSDLQAQINALMAKLAALQGSTTSSGNPAVCSGITFTRNLRVGMVGSDVKCFQALMNTHGYQLAASGAGSPGNETTYFGLRTLGAVQRLQAGQGWTPATQVGPLTRALFNSWLTGSPTTPVTPITPVVPTGAGLSVWLASDNPATGTIVDGQALAPLAKLTFTNGDNAEVKVTGLKLKRIGVSADASLTNVYLFNGAVRLTDGSAVSSSMVNFNNTSGLFTVPSMSSMTVWVLADVNGTSGETVGMQIVSSSDVSSNASSIKGTYPITGNLMTLATGTLAGVEWNATITPLAAEVDPQDGYTVFQNSVIVTTRAVDMTRISFRKTGSISNTDLQNFKLYVDGVQVGSTQQLAADSLDQSYVTFDLTGAPKRLEAGTRVVKVLADIIGGSSLTFTMHLWNVADVTVVDTQYGANILSDLISDATFTKRSTGEQTINSGTLTITKLTSSPSGDIVDAASNALLAKFEFKAAGEKVKIETLYISANVNTAAVSGLRNGAIYANGIQIGSTTTLYDPADSSFDYTTFNLGSSLIVEPGSPVILEVRGDIYDTGTSDSTNDIVSGSTIQVTIEGASTNNNGTGLVSSTTLDIPSADVSGNTLTVAQGTLSLSLDPAYSAHSVVAPLFAYKVADYNLVASTSEAVNISTINVAVDEVSTYATNLYVKYGTLMTSVKPTVAATNAWSINYTLAKGETIPVEVYMDVASGMNVGTGTVVLDVDSTTVSSAVAANSAAVTGQALTYTSGTLTTEFASTPQSQVVSGSQQVEIGRWKFISSYNEFTLTEIKIDPDKNTSPGTSDNAEDAISSLTLWDGTTQIGTAQSFNNIDTSGSTGGYYFTGLNVLVPASTTKTLIAKATLSTPSATNGNSGLRIIPALTFVEYMNNQGTVSTVTDSTGDLYEGNSTYVFKAVPTISQVDLTNSAIFNGQVVDLYRFKVAAPTQGDVNVKQFKLALSWSDVNDQALEIESIKLLKDGVDITASVSIVDEDSGATLESTSGASELNSQIVVTWDGTTEDTISAGDSTTYTIRGTPQEFASTTIGKDSVALTFTTDAADVSFGSTTVDFVGFINVGTSLTGILKLYSAAAADASADDANLIWSDSSAVAHSASTTAGTGDWTNSYLLKDSLTSEVWSMQ</sequence>
<dbReference type="STRING" id="1802214.A2908_01600"/>
<evidence type="ECO:0000256" key="1">
    <source>
        <dbReference type="SAM" id="SignalP"/>
    </source>
</evidence>
<reference evidence="2 3" key="1">
    <citation type="journal article" date="2016" name="Nat. Commun.">
        <title>Thousands of microbial genomes shed light on interconnected biogeochemical processes in an aquifer system.</title>
        <authorList>
            <person name="Anantharaman K."/>
            <person name="Brown C.T."/>
            <person name="Hug L.A."/>
            <person name="Sharon I."/>
            <person name="Castelle C.J."/>
            <person name="Probst A.J."/>
            <person name="Thomas B.C."/>
            <person name="Singh A."/>
            <person name="Wilkins M.J."/>
            <person name="Karaoz U."/>
            <person name="Brodie E.L."/>
            <person name="Williams K.H."/>
            <person name="Hubbard S.S."/>
            <person name="Banfield J.F."/>
        </authorList>
    </citation>
    <scope>NUCLEOTIDE SEQUENCE [LARGE SCALE GENOMIC DNA]</scope>
</reference>
<dbReference type="Proteomes" id="UP000176774">
    <property type="component" value="Unassembled WGS sequence"/>
</dbReference>
<keyword evidence="1" id="KW-0732">Signal</keyword>
<evidence type="ECO:0008006" key="4">
    <source>
        <dbReference type="Google" id="ProtNLM"/>
    </source>
</evidence>
<evidence type="ECO:0000313" key="3">
    <source>
        <dbReference type="Proteomes" id="UP000176774"/>
    </source>
</evidence>
<dbReference type="Gene3D" id="1.10.101.10">
    <property type="entry name" value="PGBD-like superfamily/PGBD"/>
    <property type="match status" value="1"/>
</dbReference>
<accession>A0A1G2IED5</accession>
<evidence type="ECO:0000313" key="2">
    <source>
        <dbReference type="EMBL" id="OGZ72548.1"/>
    </source>
</evidence>
<feature type="chain" id="PRO_5009583243" description="Peptidoglycan binding-like domain-containing protein" evidence="1">
    <location>
        <begin position="28"/>
        <end position="1158"/>
    </location>
</feature>
<name>A0A1G2IED5_9BACT</name>
<dbReference type="AlphaFoldDB" id="A0A1G2IED5"/>
<organism evidence="2 3">
    <name type="scientific">Candidatus Staskawiczbacteria bacterium RIFCSPLOWO2_01_FULL_38_12b</name>
    <dbReference type="NCBI Taxonomy" id="1802214"/>
    <lineage>
        <taxon>Bacteria</taxon>
        <taxon>Candidatus Staskawicziibacteriota</taxon>
    </lineage>
</organism>
<dbReference type="SUPFAM" id="SSF47090">
    <property type="entry name" value="PGBD-like"/>
    <property type="match status" value="1"/>
</dbReference>
<protein>
    <recommendedName>
        <fullName evidence="4">Peptidoglycan binding-like domain-containing protein</fullName>
    </recommendedName>
</protein>